<feature type="transmembrane region" description="Helical" evidence="1">
    <location>
        <begin position="6"/>
        <end position="28"/>
    </location>
</feature>
<dbReference type="Proteomes" id="UP001239267">
    <property type="component" value="Unassembled WGS sequence"/>
</dbReference>
<name>A0AAJ1SWR8_9MICC</name>
<dbReference type="AlphaFoldDB" id="A0AAJ1SWR8"/>
<proteinExistence type="predicted"/>
<evidence type="ECO:0000313" key="2">
    <source>
        <dbReference type="EMBL" id="MDQ0145923.1"/>
    </source>
</evidence>
<keyword evidence="1" id="KW-1133">Transmembrane helix</keyword>
<dbReference type="EMBL" id="JAUSTB010000005">
    <property type="protein sequence ID" value="MDQ0145923.1"/>
    <property type="molecule type" value="Genomic_DNA"/>
</dbReference>
<evidence type="ECO:0000313" key="3">
    <source>
        <dbReference type="Proteomes" id="UP001239267"/>
    </source>
</evidence>
<reference evidence="2 3" key="1">
    <citation type="submission" date="2023-07" db="EMBL/GenBank/DDBJ databases">
        <title>Sorghum-associated microbial communities from plants grown in Nebraska, USA.</title>
        <authorList>
            <person name="Schachtman D."/>
        </authorList>
    </citation>
    <scope>NUCLEOTIDE SEQUENCE [LARGE SCALE GENOMIC DNA]</scope>
    <source>
        <strain evidence="2 3">DS1001</strain>
    </source>
</reference>
<organism evidence="2 3">
    <name type="scientific">Pseudarthrobacter niigatensis</name>
    <dbReference type="NCBI Taxonomy" id="369935"/>
    <lineage>
        <taxon>Bacteria</taxon>
        <taxon>Bacillati</taxon>
        <taxon>Actinomycetota</taxon>
        <taxon>Actinomycetes</taxon>
        <taxon>Micrococcales</taxon>
        <taxon>Micrococcaceae</taxon>
        <taxon>Pseudarthrobacter</taxon>
    </lineage>
</organism>
<evidence type="ECO:0000256" key="1">
    <source>
        <dbReference type="SAM" id="Phobius"/>
    </source>
</evidence>
<accession>A0AAJ1SWR8</accession>
<comment type="caution">
    <text evidence="2">The sequence shown here is derived from an EMBL/GenBank/DDBJ whole genome shotgun (WGS) entry which is preliminary data.</text>
</comment>
<sequence>MTITDYIVALGGMLASLGCAGLVAAGLIRARARHQA</sequence>
<keyword evidence="3" id="KW-1185">Reference proteome</keyword>
<protein>
    <submittedName>
        <fullName evidence="2">Uncharacterized protein</fullName>
    </submittedName>
</protein>
<keyword evidence="1" id="KW-0812">Transmembrane</keyword>
<gene>
    <name evidence="2" type="ORF">J2T23_001816</name>
</gene>
<keyword evidence="1" id="KW-0472">Membrane</keyword>